<keyword evidence="8 10" id="KW-0975">Bacterial flagellum</keyword>
<evidence type="ECO:0000256" key="10">
    <source>
        <dbReference type="RuleBase" id="RU362071"/>
    </source>
</evidence>
<dbReference type="GO" id="GO:0006605">
    <property type="term" value="P:protein targeting"/>
    <property type="evidence" value="ECO:0007669"/>
    <property type="project" value="UniProtKB-UniRule"/>
</dbReference>
<evidence type="ECO:0000256" key="7">
    <source>
        <dbReference type="ARBA" id="ARBA00023136"/>
    </source>
</evidence>
<evidence type="ECO:0000256" key="8">
    <source>
        <dbReference type="ARBA" id="ARBA00023143"/>
    </source>
</evidence>
<evidence type="ECO:0000256" key="5">
    <source>
        <dbReference type="ARBA" id="ARBA00022692"/>
    </source>
</evidence>
<feature type="transmembrane region" description="Helical" evidence="10">
    <location>
        <begin position="153"/>
        <end position="172"/>
    </location>
</feature>
<feature type="transmembrane region" description="Helical" evidence="10">
    <location>
        <begin position="6"/>
        <end position="27"/>
    </location>
</feature>
<keyword evidence="11" id="KW-0969">Cilium</keyword>
<keyword evidence="6 10" id="KW-1133">Transmembrane helix</keyword>
<evidence type="ECO:0000256" key="4">
    <source>
        <dbReference type="ARBA" id="ARBA00022475"/>
    </source>
</evidence>
<sequence>MLQEILPVEIFGFLLVLVRIGALFGFAPAFGEQQIPPRIRIAAAVGVAGMVYGLVRADMPQIPSSPILLAALLILEFLIGLMIAMTARLILNALNVAGTIVAFQTSLAASQQFDPTQGQQSAIFASFFSVTGVALLFATDLHLLMLNAMVDSYSLFPVGQMPVLSGFAQAVLDVVADTFLLGVQISAPFIVFGVVFNIGLGLTARLMPQLPVFFVAMPLNIFMGFLILLIAFPAMMMWFLSAFEEQLAVFLT</sequence>
<keyword evidence="7 10" id="KW-0472">Membrane</keyword>
<reference evidence="13 14" key="1">
    <citation type="submission" date="2019-09" db="EMBL/GenBank/DDBJ databases">
        <title>NBRP : Genome information of microbial organism related human and environment.</title>
        <authorList>
            <person name="Hattori M."/>
            <person name="Oshima K."/>
            <person name="Inaba H."/>
            <person name="Suda W."/>
            <person name="Sakamoto M."/>
            <person name="Iino T."/>
            <person name="Kitahara M."/>
            <person name="Oshida Y."/>
            <person name="Iida T."/>
            <person name="Kudo T."/>
            <person name="Itoh T."/>
            <person name="Ohkuma M."/>
        </authorList>
    </citation>
    <scope>NUCLEOTIDE SEQUENCE [LARGE SCALE GENOMIC DNA]</scope>
    <source>
        <strain evidence="11 13">Hi-2</strain>
        <strain evidence="12 14">Mie-1</strain>
    </source>
</reference>
<dbReference type="Pfam" id="PF01311">
    <property type="entry name" value="Bac_export_1"/>
    <property type="match status" value="1"/>
</dbReference>
<name>A0A5A7MQR6_9PROT</name>
<dbReference type="GO" id="GO:0044780">
    <property type="term" value="P:bacterial-type flagellum assembly"/>
    <property type="evidence" value="ECO:0007669"/>
    <property type="project" value="UniProtKB-UniRule"/>
</dbReference>
<keyword evidence="4 10" id="KW-1003">Cell membrane</keyword>
<keyword evidence="11" id="KW-0282">Flagellum</keyword>
<evidence type="ECO:0000313" key="12">
    <source>
        <dbReference type="EMBL" id="GER00417.1"/>
    </source>
</evidence>
<dbReference type="AlphaFoldDB" id="A0A5A7MQR6"/>
<dbReference type="InterPro" id="IPR006303">
    <property type="entry name" value="FliR"/>
</dbReference>
<accession>A0A5A7MX39</accession>
<proteinExistence type="inferred from homology"/>
<dbReference type="PRINTS" id="PR00953">
    <property type="entry name" value="TYPE3IMRPROT"/>
</dbReference>
<evidence type="ECO:0000313" key="13">
    <source>
        <dbReference type="Proteomes" id="UP000322084"/>
    </source>
</evidence>
<dbReference type="NCBIfam" id="TIGR01400">
    <property type="entry name" value="fliR"/>
    <property type="match status" value="1"/>
</dbReference>
<feature type="transmembrane region" description="Helical" evidence="10">
    <location>
        <begin position="178"/>
        <end position="200"/>
    </location>
</feature>
<feature type="transmembrane region" description="Helical" evidence="10">
    <location>
        <begin position="121"/>
        <end position="141"/>
    </location>
</feature>
<dbReference type="PANTHER" id="PTHR30065">
    <property type="entry name" value="FLAGELLAR BIOSYNTHETIC PROTEIN FLIR"/>
    <property type="match status" value="1"/>
</dbReference>
<protein>
    <recommendedName>
        <fullName evidence="3 9">Flagellar biosynthetic protein FliR</fullName>
    </recommendedName>
</protein>
<dbReference type="RefSeq" id="WP_150000707.1">
    <property type="nucleotide sequence ID" value="NZ_BKCL01000006.1"/>
</dbReference>
<comment type="caution">
    <text evidence="11">The sequence shown here is derived from an EMBL/GenBank/DDBJ whole genome shotgun (WGS) entry which is preliminary data.</text>
</comment>
<feature type="transmembrane region" description="Helical" evidence="10">
    <location>
        <begin position="39"/>
        <end position="55"/>
    </location>
</feature>
<comment type="subcellular location">
    <subcellularLocation>
        <location evidence="10">Cell membrane</location>
        <topology evidence="10">Multi-pass membrane protein</topology>
    </subcellularLocation>
    <subcellularLocation>
        <location evidence="10">Bacterial flagellum basal body</location>
    </subcellularLocation>
</comment>
<evidence type="ECO:0000256" key="1">
    <source>
        <dbReference type="ARBA" id="ARBA00002578"/>
    </source>
</evidence>
<evidence type="ECO:0000313" key="11">
    <source>
        <dbReference type="EMBL" id="GEQ98392.1"/>
    </source>
</evidence>
<comment type="similarity">
    <text evidence="2 10">Belongs to the FliR/MopE/SpaR family.</text>
</comment>
<comment type="function">
    <text evidence="1 10">Role in flagellar biosynthesis.</text>
</comment>
<gene>
    <name evidence="11" type="primary">fliR</name>
    <name evidence="11" type="ORF">JCM17844_20290</name>
    <name evidence="12" type="ORF">JCM17845_10400</name>
</gene>
<dbReference type="GO" id="GO:0009425">
    <property type="term" value="C:bacterial-type flagellum basal body"/>
    <property type="evidence" value="ECO:0007669"/>
    <property type="project" value="UniProtKB-SubCell"/>
</dbReference>
<feature type="transmembrane region" description="Helical" evidence="10">
    <location>
        <begin position="212"/>
        <end position="240"/>
    </location>
</feature>
<evidence type="ECO:0000256" key="9">
    <source>
        <dbReference type="NCBIfam" id="TIGR01400"/>
    </source>
</evidence>
<evidence type="ECO:0000313" key="14">
    <source>
        <dbReference type="Proteomes" id="UP000325187"/>
    </source>
</evidence>
<keyword evidence="14" id="KW-1185">Reference proteome</keyword>
<dbReference type="PANTHER" id="PTHR30065:SF8">
    <property type="entry name" value="FLAGELLAR BIOSYNTHETIC PROTEIN FLIR"/>
    <property type="match status" value="1"/>
</dbReference>
<dbReference type="EMBL" id="BKCL01000006">
    <property type="protein sequence ID" value="GEQ98392.1"/>
    <property type="molecule type" value="Genomic_DNA"/>
</dbReference>
<feature type="transmembrane region" description="Helical" evidence="10">
    <location>
        <begin position="89"/>
        <end position="109"/>
    </location>
</feature>
<keyword evidence="5 10" id="KW-0812">Transmembrane</keyword>
<keyword evidence="11" id="KW-0966">Cell projection</keyword>
<dbReference type="GO" id="GO:0005886">
    <property type="term" value="C:plasma membrane"/>
    <property type="evidence" value="ECO:0007669"/>
    <property type="project" value="UniProtKB-SubCell"/>
</dbReference>
<dbReference type="EMBL" id="BKCM01000004">
    <property type="protein sequence ID" value="GER00417.1"/>
    <property type="molecule type" value="Genomic_DNA"/>
</dbReference>
<organism evidence="11 13">
    <name type="scientific">Iodidimonas gelatinilytica</name>
    <dbReference type="NCBI Taxonomy" id="1236966"/>
    <lineage>
        <taxon>Bacteria</taxon>
        <taxon>Pseudomonadati</taxon>
        <taxon>Pseudomonadota</taxon>
        <taxon>Alphaproteobacteria</taxon>
        <taxon>Iodidimonadales</taxon>
        <taxon>Iodidimonadaceae</taxon>
        <taxon>Iodidimonas</taxon>
    </lineage>
</organism>
<evidence type="ECO:0000256" key="6">
    <source>
        <dbReference type="ARBA" id="ARBA00022989"/>
    </source>
</evidence>
<accession>A0A5A7MQR6</accession>
<feature type="transmembrane region" description="Helical" evidence="10">
    <location>
        <begin position="67"/>
        <end position="84"/>
    </location>
</feature>
<evidence type="ECO:0000256" key="2">
    <source>
        <dbReference type="ARBA" id="ARBA00009772"/>
    </source>
</evidence>
<dbReference type="InterPro" id="IPR002010">
    <property type="entry name" value="T3SS_IM_R"/>
</dbReference>
<dbReference type="Proteomes" id="UP000325187">
    <property type="component" value="Unassembled WGS sequence"/>
</dbReference>
<evidence type="ECO:0000256" key="3">
    <source>
        <dbReference type="ARBA" id="ARBA00021717"/>
    </source>
</evidence>
<dbReference type="Proteomes" id="UP000322084">
    <property type="component" value="Unassembled WGS sequence"/>
</dbReference>